<evidence type="ECO:0000313" key="3">
    <source>
        <dbReference type="Proteomes" id="UP000257109"/>
    </source>
</evidence>
<comment type="caution">
    <text evidence="2">The sequence shown here is derived from an EMBL/GenBank/DDBJ whole genome shotgun (WGS) entry which is preliminary data.</text>
</comment>
<dbReference type="Proteomes" id="UP000257109">
    <property type="component" value="Unassembled WGS sequence"/>
</dbReference>
<feature type="chain" id="PRO_5016737495" description="Reverse transcriptase Ty1/copia-type domain-containing protein" evidence="1">
    <location>
        <begin position="30"/>
        <end position="133"/>
    </location>
</feature>
<evidence type="ECO:0000313" key="2">
    <source>
        <dbReference type="EMBL" id="RDX70466.1"/>
    </source>
</evidence>
<protein>
    <recommendedName>
        <fullName evidence="4">Reverse transcriptase Ty1/copia-type domain-containing protein</fullName>
    </recommendedName>
</protein>
<organism evidence="2 3">
    <name type="scientific">Mucuna pruriens</name>
    <name type="common">Velvet bean</name>
    <name type="synonym">Dolichos pruriens</name>
    <dbReference type="NCBI Taxonomy" id="157652"/>
    <lineage>
        <taxon>Eukaryota</taxon>
        <taxon>Viridiplantae</taxon>
        <taxon>Streptophyta</taxon>
        <taxon>Embryophyta</taxon>
        <taxon>Tracheophyta</taxon>
        <taxon>Spermatophyta</taxon>
        <taxon>Magnoliopsida</taxon>
        <taxon>eudicotyledons</taxon>
        <taxon>Gunneridae</taxon>
        <taxon>Pentapetalae</taxon>
        <taxon>rosids</taxon>
        <taxon>fabids</taxon>
        <taxon>Fabales</taxon>
        <taxon>Fabaceae</taxon>
        <taxon>Papilionoideae</taxon>
        <taxon>50 kb inversion clade</taxon>
        <taxon>NPAAA clade</taxon>
        <taxon>indigoferoid/millettioid clade</taxon>
        <taxon>Phaseoleae</taxon>
        <taxon>Mucuna</taxon>
    </lineage>
</organism>
<accession>A0A371EWU5</accession>
<reference evidence="2" key="1">
    <citation type="submission" date="2018-05" db="EMBL/GenBank/DDBJ databases">
        <title>Draft genome of Mucuna pruriens seed.</title>
        <authorList>
            <person name="Nnadi N.E."/>
            <person name="Vos R."/>
            <person name="Hasami M.H."/>
            <person name="Devisetty U.K."/>
            <person name="Aguiy J.C."/>
        </authorList>
    </citation>
    <scope>NUCLEOTIDE SEQUENCE [LARGE SCALE GENOMIC DNA]</scope>
    <source>
        <strain evidence="2">JCA_2017</strain>
    </source>
</reference>
<keyword evidence="1" id="KW-0732">Signal</keyword>
<name>A0A371EWU5_MUCPR</name>
<feature type="signal peptide" evidence="1">
    <location>
        <begin position="1"/>
        <end position="29"/>
    </location>
</feature>
<feature type="non-terminal residue" evidence="2">
    <location>
        <position position="1"/>
    </location>
</feature>
<keyword evidence="3" id="KW-1185">Reference proteome</keyword>
<sequence length="133" mass="14810">MEGMMVGNATKVAFVLLVTLVVIIPCLEADIGRISIISLTKALEKNSTCEIVDRPKDKRVVGDYEFEKLTLKEKLATKFEMKELGKLKYFLGIEVAYSKQGLQVADIFTKGLSTARFQELNGKLGMIDIHLPT</sequence>
<evidence type="ECO:0000256" key="1">
    <source>
        <dbReference type="SAM" id="SignalP"/>
    </source>
</evidence>
<gene>
    <name evidence="2" type="ORF">CR513_50283</name>
</gene>
<proteinExistence type="predicted"/>
<evidence type="ECO:0008006" key="4">
    <source>
        <dbReference type="Google" id="ProtNLM"/>
    </source>
</evidence>
<dbReference type="EMBL" id="QJKJ01011695">
    <property type="protein sequence ID" value="RDX70466.1"/>
    <property type="molecule type" value="Genomic_DNA"/>
</dbReference>
<dbReference type="AlphaFoldDB" id="A0A371EWU5"/>